<evidence type="ECO:0000313" key="2">
    <source>
        <dbReference type="Proteomes" id="UP000192223"/>
    </source>
</evidence>
<evidence type="ECO:0000313" key="3">
    <source>
        <dbReference type="RefSeq" id="XP_025836380.1"/>
    </source>
</evidence>
<reference evidence="3" key="1">
    <citation type="submission" date="2025-08" db="UniProtKB">
        <authorList>
            <consortium name="RefSeq"/>
        </authorList>
    </citation>
    <scope>IDENTIFICATION</scope>
    <source>
        <tissue evidence="3">Entire body</tissue>
    </source>
</reference>
<feature type="signal peptide" evidence="1">
    <location>
        <begin position="1"/>
        <end position="20"/>
    </location>
</feature>
<dbReference type="InParanoid" id="A0A7F5RKK4"/>
<keyword evidence="2" id="KW-1185">Reference proteome</keyword>
<keyword evidence="1" id="KW-0732">Signal</keyword>
<name>A0A7F5RKK4_AGRPL</name>
<dbReference type="RefSeq" id="XP_025836380.1">
    <property type="nucleotide sequence ID" value="XM_025980595.1"/>
</dbReference>
<feature type="chain" id="PRO_5028897084" evidence="1">
    <location>
        <begin position="21"/>
        <end position="131"/>
    </location>
</feature>
<dbReference type="AlphaFoldDB" id="A0A7F5RKK4"/>
<protein>
    <submittedName>
        <fullName evidence="3">Uncharacterized protein LOC112906449</fullName>
    </submittedName>
</protein>
<evidence type="ECO:0000256" key="1">
    <source>
        <dbReference type="SAM" id="SignalP"/>
    </source>
</evidence>
<organism evidence="2 3">
    <name type="scientific">Agrilus planipennis</name>
    <name type="common">Emerald ash borer</name>
    <name type="synonym">Agrilus marcopoli</name>
    <dbReference type="NCBI Taxonomy" id="224129"/>
    <lineage>
        <taxon>Eukaryota</taxon>
        <taxon>Metazoa</taxon>
        <taxon>Ecdysozoa</taxon>
        <taxon>Arthropoda</taxon>
        <taxon>Hexapoda</taxon>
        <taxon>Insecta</taxon>
        <taxon>Pterygota</taxon>
        <taxon>Neoptera</taxon>
        <taxon>Endopterygota</taxon>
        <taxon>Coleoptera</taxon>
        <taxon>Polyphaga</taxon>
        <taxon>Elateriformia</taxon>
        <taxon>Buprestoidea</taxon>
        <taxon>Buprestidae</taxon>
        <taxon>Agrilinae</taxon>
        <taxon>Agrilus</taxon>
    </lineage>
</organism>
<sequence length="131" mass="14785">MKVVVIKVSLIVLSTVLVEPQIINFNNENPIKEALFLNNQSMFNTTLKNCSWRPTANNFECPEGDVSYYLYSGGKKEQVPNNIADWLKGSIWNPYLDNVFIIHGYAGGDNTLPIVVLRDEPGPPLLERLTF</sequence>
<accession>A0A7F5RKK4</accession>
<proteinExistence type="predicted"/>
<dbReference type="Proteomes" id="UP000192223">
    <property type="component" value="Unplaced"/>
</dbReference>
<gene>
    <name evidence="3" type="primary">LOC112906449</name>
</gene>
<dbReference type="OrthoDB" id="8183961at2759"/>
<dbReference type="GeneID" id="112906449"/>
<dbReference type="KEGG" id="apln:112906449"/>